<evidence type="ECO:0000256" key="9">
    <source>
        <dbReference type="HAMAP-Rule" id="MF_00550"/>
    </source>
</evidence>
<evidence type="ECO:0000256" key="5">
    <source>
        <dbReference type="ARBA" id="ARBA00022723"/>
    </source>
</evidence>
<dbReference type="GO" id="GO:0008270">
    <property type="term" value="F:zinc ion binding"/>
    <property type="evidence" value="ECO:0007669"/>
    <property type="project" value="UniProtKB-UniRule"/>
</dbReference>
<dbReference type="AlphaFoldDB" id="A0A926IL39"/>
<feature type="binding site" evidence="9 11">
    <location>
        <position position="198"/>
    </location>
    <ligand>
        <name>Zn(2+)</name>
        <dbReference type="ChEBI" id="CHEBI:29105"/>
        <label>1</label>
    </ligand>
</feature>
<name>A0A926IL39_9FIRM</name>
<comment type="similarity">
    <text evidence="2 9">Belongs to the peptidase M20B family.</text>
</comment>
<evidence type="ECO:0000313" key="14">
    <source>
        <dbReference type="Proteomes" id="UP000601171"/>
    </source>
</evidence>
<dbReference type="SUPFAM" id="SSF55031">
    <property type="entry name" value="Bacterial exopeptidase dimerisation domain"/>
    <property type="match status" value="1"/>
</dbReference>
<feature type="binding site" evidence="9 11">
    <location>
        <position position="141"/>
    </location>
    <ligand>
        <name>Zn(2+)</name>
        <dbReference type="ChEBI" id="CHEBI:29105"/>
        <label>2</label>
    </ligand>
</feature>
<keyword evidence="6 9" id="KW-0378">Hydrolase</keyword>
<feature type="domain" description="Peptidase M20 dimerisation" evidence="12">
    <location>
        <begin position="207"/>
        <end position="307"/>
    </location>
</feature>
<feature type="binding site" evidence="9 11">
    <location>
        <position position="78"/>
    </location>
    <ligand>
        <name>Zn(2+)</name>
        <dbReference type="ChEBI" id="CHEBI:29105"/>
        <label>1</label>
    </ligand>
</feature>
<evidence type="ECO:0000256" key="2">
    <source>
        <dbReference type="ARBA" id="ARBA00009692"/>
    </source>
</evidence>
<dbReference type="NCBIfam" id="NF009920">
    <property type="entry name" value="PRK13381.1"/>
    <property type="match status" value="1"/>
</dbReference>
<dbReference type="GO" id="GO:0006508">
    <property type="term" value="P:proteolysis"/>
    <property type="evidence" value="ECO:0007669"/>
    <property type="project" value="UniProtKB-UniRule"/>
</dbReference>
<dbReference type="PANTHER" id="PTHR42994">
    <property type="entry name" value="PEPTIDASE T"/>
    <property type="match status" value="1"/>
</dbReference>
<dbReference type="Gene3D" id="3.40.630.10">
    <property type="entry name" value="Zn peptidases"/>
    <property type="match status" value="1"/>
</dbReference>
<feature type="binding site" evidence="9 11">
    <location>
        <position position="141"/>
    </location>
    <ligand>
        <name>Zn(2+)</name>
        <dbReference type="ChEBI" id="CHEBI:29105"/>
        <label>1</label>
    </ligand>
</feature>
<organism evidence="13 14">
    <name type="scientific">Paratissierella segnis</name>
    <dbReference type="NCBI Taxonomy" id="2763679"/>
    <lineage>
        <taxon>Bacteria</taxon>
        <taxon>Bacillati</taxon>
        <taxon>Bacillota</taxon>
        <taxon>Tissierellia</taxon>
        <taxon>Tissierellales</taxon>
        <taxon>Tissierellaceae</taxon>
        <taxon>Paratissierella</taxon>
    </lineage>
</organism>
<dbReference type="InterPro" id="IPR001261">
    <property type="entry name" value="ArgE/DapE_CS"/>
</dbReference>
<dbReference type="InterPro" id="IPR002933">
    <property type="entry name" value="Peptidase_M20"/>
</dbReference>
<dbReference type="GO" id="GO:0005829">
    <property type="term" value="C:cytosol"/>
    <property type="evidence" value="ECO:0007669"/>
    <property type="project" value="TreeGrafter"/>
</dbReference>
<feature type="active site" description="Proton acceptor" evidence="9 10">
    <location>
        <position position="175"/>
    </location>
</feature>
<keyword evidence="8 9" id="KW-0482">Metalloprotease</keyword>
<dbReference type="CDD" id="cd03892">
    <property type="entry name" value="M20_peptT"/>
    <property type="match status" value="1"/>
</dbReference>
<keyword evidence="7 9" id="KW-0862">Zinc</keyword>
<evidence type="ECO:0000256" key="3">
    <source>
        <dbReference type="ARBA" id="ARBA00022438"/>
    </source>
</evidence>
<comment type="cofactor">
    <cofactor evidence="9 11">
        <name>Zn(2+)</name>
        <dbReference type="ChEBI" id="CHEBI:29105"/>
    </cofactor>
    <text evidence="9 11">Binds 2 Zn(2+) ions per subunit.</text>
</comment>
<dbReference type="Gene3D" id="3.30.70.360">
    <property type="match status" value="1"/>
</dbReference>
<evidence type="ECO:0000256" key="4">
    <source>
        <dbReference type="ARBA" id="ARBA00022670"/>
    </source>
</evidence>
<evidence type="ECO:0000256" key="1">
    <source>
        <dbReference type="ARBA" id="ARBA00000870"/>
    </source>
</evidence>
<dbReference type="InterPro" id="IPR010161">
    <property type="entry name" value="Peptidase_M20B"/>
</dbReference>
<dbReference type="PANTHER" id="PTHR42994:SF1">
    <property type="entry name" value="PEPTIDASE T"/>
    <property type="match status" value="1"/>
</dbReference>
<keyword evidence="9" id="KW-0963">Cytoplasm</keyword>
<feature type="binding site" evidence="9 11">
    <location>
        <position position="379"/>
    </location>
    <ligand>
        <name>Zn(2+)</name>
        <dbReference type="ChEBI" id="CHEBI:29105"/>
        <label>2</label>
    </ligand>
</feature>
<sequence length="418" mass="46733">MENLVNRFLNYVKFETTSDGNSTSVPSTKNQKEFAKILVKELKEIGLKEVSVDNNGYVMATLPTNMVKDVPTIGFVAHMDTSPDMSGKDVNPKIIKDYKGGDITLNAEKNIVLRTADFPELNDYIGHDLITTDGTTLLGADDKAGIAEIITAMEYLIQNPEIPHGKIKIGFTPDEEIGRGADFFDVEKFGADFAYTVDGGSIGELEYENFNAASARIVIQGRNVHPGTAKDKMINSMLIATELNNLLPVNEKPEYTEGYDGFYHLTGFNGDVESTTMNYIIRDHSMEKFEAKKKNLEKIVDFLNYKYDDKISLEINDSYYNMKEKIEPVIYIVDMAKEAMMDIGIKPIIQPIRGGTDGARLSYEGLPCPNLFTGGLNFHGKYEYISIQGMELAVKTILKIIEKVQELPIHNSQFTVHN</sequence>
<feature type="binding site" evidence="9 11">
    <location>
        <position position="176"/>
    </location>
    <ligand>
        <name>Zn(2+)</name>
        <dbReference type="ChEBI" id="CHEBI:29105"/>
        <label>2</label>
    </ligand>
</feature>
<dbReference type="GO" id="GO:0043171">
    <property type="term" value="P:peptide catabolic process"/>
    <property type="evidence" value="ECO:0007669"/>
    <property type="project" value="UniProtKB-UniRule"/>
</dbReference>
<reference evidence="13" key="1">
    <citation type="submission" date="2020-08" db="EMBL/GenBank/DDBJ databases">
        <title>Genome public.</title>
        <authorList>
            <person name="Liu C."/>
            <person name="Sun Q."/>
        </authorList>
    </citation>
    <scope>NUCLEOTIDE SEQUENCE</scope>
    <source>
        <strain evidence="13">BX21</strain>
    </source>
</reference>
<evidence type="ECO:0000256" key="6">
    <source>
        <dbReference type="ARBA" id="ARBA00022801"/>
    </source>
</evidence>
<dbReference type="Pfam" id="PF01546">
    <property type="entry name" value="Peptidase_M20"/>
    <property type="match status" value="1"/>
</dbReference>
<keyword evidence="4 9" id="KW-0645">Protease</keyword>
<comment type="caution">
    <text evidence="13">The sequence shown here is derived from an EMBL/GenBank/DDBJ whole genome shotgun (WGS) entry which is preliminary data.</text>
</comment>
<dbReference type="EMBL" id="JACRTG010000018">
    <property type="protein sequence ID" value="MBC8588283.1"/>
    <property type="molecule type" value="Genomic_DNA"/>
</dbReference>
<evidence type="ECO:0000256" key="8">
    <source>
        <dbReference type="ARBA" id="ARBA00023049"/>
    </source>
</evidence>
<dbReference type="Proteomes" id="UP000601171">
    <property type="component" value="Unassembled WGS sequence"/>
</dbReference>
<keyword evidence="5 9" id="KW-0479">Metal-binding</keyword>
<evidence type="ECO:0000259" key="12">
    <source>
        <dbReference type="Pfam" id="PF07687"/>
    </source>
</evidence>
<protein>
    <recommendedName>
        <fullName evidence="9">Peptidase T</fullName>
        <ecNumber evidence="9">3.4.11.4</ecNumber>
    </recommendedName>
    <alternativeName>
        <fullName evidence="9">Aminotripeptidase</fullName>
        <shortName evidence="9">Tripeptidase</shortName>
    </alternativeName>
    <alternativeName>
        <fullName evidence="9">Tripeptide aminopeptidase</fullName>
    </alternativeName>
</protein>
<dbReference type="NCBIfam" id="TIGR01882">
    <property type="entry name" value="peptidase-T"/>
    <property type="match status" value="1"/>
</dbReference>
<dbReference type="EC" id="3.4.11.4" evidence="9"/>
<dbReference type="PROSITE" id="PS00759">
    <property type="entry name" value="ARGE_DAPE_CPG2_2"/>
    <property type="match status" value="1"/>
</dbReference>
<comment type="catalytic activity">
    <reaction evidence="1 9">
        <text>Release of the N-terminal residue from a tripeptide.</text>
        <dbReference type="EC" id="3.4.11.4"/>
    </reaction>
</comment>
<dbReference type="RefSeq" id="WP_262429732.1">
    <property type="nucleotide sequence ID" value="NZ_JACRTG010000018.1"/>
</dbReference>
<evidence type="ECO:0000256" key="10">
    <source>
        <dbReference type="PIRSR" id="PIRSR037215-1"/>
    </source>
</evidence>
<evidence type="ECO:0000256" key="7">
    <source>
        <dbReference type="ARBA" id="ARBA00022833"/>
    </source>
</evidence>
<dbReference type="InterPro" id="IPR011650">
    <property type="entry name" value="Peptidase_M20_dimer"/>
</dbReference>
<dbReference type="InterPro" id="IPR036264">
    <property type="entry name" value="Bact_exopeptidase_dim_dom"/>
</dbReference>
<dbReference type="PROSITE" id="PS00758">
    <property type="entry name" value="ARGE_DAPE_CPG2_1"/>
    <property type="match status" value="1"/>
</dbReference>
<comment type="subcellular location">
    <subcellularLocation>
        <location evidence="9">Cytoplasm</location>
    </subcellularLocation>
</comment>
<evidence type="ECO:0000313" key="13">
    <source>
        <dbReference type="EMBL" id="MBC8588283.1"/>
    </source>
</evidence>
<proteinExistence type="inferred from homology"/>
<evidence type="ECO:0000256" key="11">
    <source>
        <dbReference type="PIRSR" id="PIRSR037215-2"/>
    </source>
</evidence>
<dbReference type="GO" id="GO:0008237">
    <property type="term" value="F:metallopeptidase activity"/>
    <property type="evidence" value="ECO:0007669"/>
    <property type="project" value="UniProtKB-KW"/>
</dbReference>
<keyword evidence="3 9" id="KW-0031">Aminopeptidase</keyword>
<feature type="active site" evidence="9 10">
    <location>
        <position position="80"/>
    </location>
</feature>
<comment type="function">
    <text evidence="9">Cleaves the N-terminal amino acid of tripeptides.</text>
</comment>
<dbReference type="SUPFAM" id="SSF53187">
    <property type="entry name" value="Zn-dependent exopeptidases"/>
    <property type="match status" value="1"/>
</dbReference>
<dbReference type="HAMAP" id="MF_00550">
    <property type="entry name" value="Aminopeptidase_M20"/>
    <property type="match status" value="1"/>
</dbReference>
<dbReference type="Pfam" id="PF07687">
    <property type="entry name" value="M20_dimer"/>
    <property type="match status" value="1"/>
</dbReference>
<dbReference type="PIRSF" id="PIRSF037215">
    <property type="entry name" value="Peptidase_M20B"/>
    <property type="match status" value="1"/>
</dbReference>
<dbReference type="GO" id="GO:0045148">
    <property type="term" value="F:tripeptide aminopeptidase activity"/>
    <property type="evidence" value="ECO:0007669"/>
    <property type="project" value="UniProtKB-UniRule"/>
</dbReference>
<gene>
    <name evidence="9 13" type="primary">pepT</name>
    <name evidence="13" type="ORF">H8707_08520</name>
</gene>
<keyword evidence="14" id="KW-1185">Reference proteome</keyword>
<dbReference type="NCBIfam" id="NF003976">
    <property type="entry name" value="PRK05469.1"/>
    <property type="match status" value="1"/>
</dbReference>
<accession>A0A926IL39</accession>